<evidence type="ECO:0000313" key="2">
    <source>
        <dbReference type="EMBL" id="AMO24982.1"/>
    </source>
</evidence>
<keyword evidence="1" id="KW-0732">Signal</keyword>
<accession>A0A127K1H1</accession>
<dbReference type="AlphaFoldDB" id="A0A127K1H1"/>
<gene>
    <name evidence="2" type="ORF">UC35_21830</name>
</gene>
<proteinExistence type="predicted"/>
<dbReference type="EMBL" id="CP010951">
    <property type="protein sequence ID" value="AMO24982.1"/>
    <property type="molecule type" value="Genomic_DNA"/>
</dbReference>
<organism evidence="2 3">
    <name type="scientific">Ramlibacter tataouinensis</name>
    <dbReference type="NCBI Taxonomy" id="94132"/>
    <lineage>
        <taxon>Bacteria</taxon>
        <taxon>Pseudomonadati</taxon>
        <taxon>Pseudomonadota</taxon>
        <taxon>Betaproteobacteria</taxon>
        <taxon>Burkholderiales</taxon>
        <taxon>Comamonadaceae</taxon>
        <taxon>Ramlibacter</taxon>
    </lineage>
</organism>
<keyword evidence="3" id="KW-1185">Reference proteome</keyword>
<feature type="signal peptide" evidence="1">
    <location>
        <begin position="1"/>
        <end position="24"/>
    </location>
</feature>
<reference evidence="2 3" key="1">
    <citation type="journal article" date="2014" name="Int. J. Syst. Evol. Microbiol.">
        <title>Ramlibacter solisilvae sp. nov., isolated from forest soil, and emended description of the genus Ramlibacter.</title>
        <authorList>
            <person name="Lee H.J."/>
            <person name="Lee S.H."/>
            <person name="Lee S.S."/>
            <person name="Lee J.S."/>
            <person name="Kim Y."/>
            <person name="Kim S.C."/>
            <person name="Jeon C.O."/>
        </authorList>
    </citation>
    <scope>NUCLEOTIDE SEQUENCE [LARGE SCALE GENOMIC DNA]</scope>
    <source>
        <strain evidence="2 3">5-10</strain>
    </source>
</reference>
<protein>
    <submittedName>
        <fullName evidence="2">Uncharacterized protein</fullName>
    </submittedName>
</protein>
<evidence type="ECO:0000256" key="1">
    <source>
        <dbReference type="SAM" id="SignalP"/>
    </source>
</evidence>
<name>A0A127K1H1_9BURK</name>
<dbReference type="Proteomes" id="UP000070433">
    <property type="component" value="Chromosome"/>
</dbReference>
<evidence type="ECO:0000313" key="3">
    <source>
        <dbReference type="Proteomes" id="UP000070433"/>
    </source>
</evidence>
<sequence length="71" mass="7022">MSTAIRLAIALAVAAALAAGWVYAEGQSRVAVHASSGAINATYVTLPRVEVVGRRDTSGIAKVAASGAAAL</sequence>
<feature type="chain" id="PRO_5007449931" evidence="1">
    <location>
        <begin position="25"/>
        <end position="71"/>
    </location>
</feature>